<dbReference type="OrthoDB" id="5184419at2"/>
<proteinExistence type="predicted"/>
<evidence type="ECO:0000256" key="1">
    <source>
        <dbReference type="SAM" id="MobiDB-lite"/>
    </source>
</evidence>
<feature type="compositionally biased region" description="Basic and acidic residues" evidence="1">
    <location>
        <begin position="81"/>
        <end position="92"/>
    </location>
</feature>
<dbReference type="Gene3D" id="1.10.260.40">
    <property type="entry name" value="lambda repressor-like DNA-binding domains"/>
    <property type="match status" value="1"/>
</dbReference>
<name>A0A4U3LLM5_9ACTN</name>
<dbReference type="SMART" id="SM00530">
    <property type="entry name" value="HTH_XRE"/>
    <property type="match status" value="1"/>
</dbReference>
<dbReference type="InterPro" id="IPR010982">
    <property type="entry name" value="Lambda_DNA-bd_dom_sf"/>
</dbReference>
<feature type="region of interest" description="Disordered" evidence="1">
    <location>
        <begin position="1"/>
        <end position="25"/>
    </location>
</feature>
<feature type="region of interest" description="Disordered" evidence="1">
    <location>
        <begin position="74"/>
        <end position="97"/>
    </location>
</feature>
<accession>A0A4U3LLM5</accession>
<dbReference type="GO" id="GO:0003677">
    <property type="term" value="F:DNA binding"/>
    <property type="evidence" value="ECO:0007669"/>
    <property type="project" value="InterPro"/>
</dbReference>
<evidence type="ECO:0000313" key="4">
    <source>
        <dbReference type="Proteomes" id="UP000305836"/>
    </source>
</evidence>
<dbReference type="AlphaFoldDB" id="A0A4U3LLM5"/>
<dbReference type="InterPro" id="IPR001387">
    <property type="entry name" value="Cro/C1-type_HTH"/>
</dbReference>
<gene>
    <name evidence="3" type="ORF">FDA38_33255</name>
</gene>
<dbReference type="CDD" id="cd00093">
    <property type="entry name" value="HTH_XRE"/>
    <property type="match status" value="1"/>
</dbReference>
<keyword evidence="4" id="KW-1185">Reference proteome</keyword>
<protein>
    <submittedName>
        <fullName evidence="3">Helix-turn-helix domain-containing protein</fullName>
    </submittedName>
</protein>
<evidence type="ECO:0000259" key="2">
    <source>
        <dbReference type="PROSITE" id="PS50943"/>
    </source>
</evidence>
<comment type="caution">
    <text evidence="3">The sequence shown here is derived from an EMBL/GenBank/DDBJ whole genome shotgun (WGS) entry which is preliminary data.</text>
</comment>
<dbReference type="PROSITE" id="PS50943">
    <property type="entry name" value="HTH_CROC1"/>
    <property type="match status" value="1"/>
</dbReference>
<dbReference type="Proteomes" id="UP000305836">
    <property type="component" value="Unassembled WGS sequence"/>
</dbReference>
<dbReference type="SUPFAM" id="SSF47413">
    <property type="entry name" value="lambda repressor-like DNA-binding domains"/>
    <property type="match status" value="1"/>
</dbReference>
<sequence length="379" mass="41207">MSSKRERGGPVTDLSTQTTFGAHLRQSRQAADLSLRQLAARVGYDHSYLSQVERGQRPGSADLARLCDRELGTGDQLTGTFERRPPRTERQTADPSEPAWQGLVAADQTIAFDDFRSTPPAVLLPELVSELQLLQARGVDAVQVAELSILIAETLTGLGERRSARRWWWAAHASAVGDGEALVCAREAISGLAERRPLPPLLELADKAVAQQSPSAVPHAARALVLAELGRREETQQALQLLVGVGDETVVTAARPTDWMPYQLHSAEGRVCARLGYGVAGCVLLERARELCPEHWIGERARIDLALAESLAVAGEVPAGLATALRVLVELPDEWRDLWVDDAADRVLRVVPESERGAVELRRLLTTKGRSVGSGSSWR</sequence>
<evidence type="ECO:0000313" key="3">
    <source>
        <dbReference type="EMBL" id="TKK75286.1"/>
    </source>
</evidence>
<organism evidence="3 4">
    <name type="scientific">Kribbella jiaozuonensis</name>
    <dbReference type="NCBI Taxonomy" id="2575441"/>
    <lineage>
        <taxon>Bacteria</taxon>
        <taxon>Bacillati</taxon>
        <taxon>Actinomycetota</taxon>
        <taxon>Actinomycetes</taxon>
        <taxon>Propionibacteriales</taxon>
        <taxon>Kribbellaceae</taxon>
        <taxon>Kribbella</taxon>
    </lineage>
</organism>
<dbReference type="EMBL" id="SZPZ01000005">
    <property type="protein sequence ID" value="TKK75286.1"/>
    <property type="molecule type" value="Genomic_DNA"/>
</dbReference>
<dbReference type="Pfam" id="PF13560">
    <property type="entry name" value="HTH_31"/>
    <property type="match status" value="1"/>
</dbReference>
<feature type="domain" description="HTH cro/C1-type" evidence="2">
    <location>
        <begin position="24"/>
        <end position="68"/>
    </location>
</feature>
<reference evidence="3 4" key="1">
    <citation type="submission" date="2019-04" db="EMBL/GenBank/DDBJ databases">
        <title>Kribbella sp. NEAU-THZ 27 nov., a novel actinomycete isolated from soil.</title>
        <authorList>
            <person name="Duan L."/>
        </authorList>
    </citation>
    <scope>NUCLEOTIDE SEQUENCE [LARGE SCALE GENOMIC DNA]</scope>
    <source>
        <strain evidence="4">NEAU-THZ27</strain>
    </source>
</reference>